<dbReference type="PRINTS" id="PR00463">
    <property type="entry name" value="EP450I"/>
</dbReference>
<dbReference type="Pfam" id="PF00067">
    <property type="entry name" value="p450"/>
    <property type="match status" value="1"/>
</dbReference>
<keyword evidence="8 10" id="KW-0503">Monooxygenase</keyword>
<evidence type="ECO:0000313" key="11">
    <source>
        <dbReference type="EMBL" id="KJA19506.1"/>
    </source>
</evidence>
<dbReference type="PANTHER" id="PTHR46300">
    <property type="entry name" value="P450, PUTATIVE (EUROFUNG)-RELATED-RELATED"/>
    <property type="match status" value="1"/>
</dbReference>
<dbReference type="InterPro" id="IPR050364">
    <property type="entry name" value="Cytochrome_P450_fung"/>
</dbReference>
<dbReference type="GO" id="GO:0005506">
    <property type="term" value="F:iron ion binding"/>
    <property type="evidence" value="ECO:0007669"/>
    <property type="project" value="InterPro"/>
</dbReference>
<dbReference type="OrthoDB" id="2789670at2759"/>
<dbReference type="Proteomes" id="UP000054270">
    <property type="component" value="Unassembled WGS sequence"/>
</dbReference>
<dbReference type="GO" id="GO:0004497">
    <property type="term" value="F:monooxygenase activity"/>
    <property type="evidence" value="ECO:0007669"/>
    <property type="project" value="UniProtKB-KW"/>
</dbReference>
<accession>A0A0D2NS55</accession>
<feature type="binding site" description="axial binding residue" evidence="9">
    <location>
        <position position="446"/>
    </location>
    <ligand>
        <name>heme</name>
        <dbReference type="ChEBI" id="CHEBI:30413"/>
    </ligand>
    <ligandPart>
        <name>Fe</name>
        <dbReference type="ChEBI" id="CHEBI:18248"/>
    </ligandPart>
</feature>
<proteinExistence type="inferred from homology"/>
<protein>
    <recommendedName>
        <fullName evidence="13">Cytochrome P450</fullName>
    </recommendedName>
</protein>
<feature type="non-terminal residue" evidence="11">
    <location>
        <position position="1"/>
    </location>
</feature>
<dbReference type="AlphaFoldDB" id="A0A0D2NS55"/>
<dbReference type="GO" id="GO:0020037">
    <property type="term" value="F:heme binding"/>
    <property type="evidence" value="ECO:0007669"/>
    <property type="project" value="InterPro"/>
</dbReference>
<sequence length="535" mass="59977">MSSALNFSLWLLAFPSSEYAIYIVLGIFTSITFIDWTFFLRRGLPPGPRRLPIFGNVLQVPKSQEWFHWAKFLDKYGPISSVTVMGQPIIILNNLESMVALMDKKSRIYSERPLAPLAGELIGWNRQMILSPVNDHFHTMRRLVAKHIGTKSSISAVTHVQENYMRLLLARLLEKPSEYLDSIRLFQGAFFLRISHGYIVDTTQPDPLVSLIEKAAREFYIATQPGAWLVDIFPSMLKFPRWFPGTKFRQVGEKFRKTNEAQANVPYEWVKKQLASGAALPSFTSGMLQEDTGRVNEEAIKYVSNTLYGGGTDTISVTVAAFFLAMTIYPEVQQKAQAEIDAVVGTSRLPNSQDRDSLPYINALMKELLRWHVAGPMGIPHRSSEDAVYNGHFIPKGAILLSNLWKVSQDTSHYSDPKTFMPERFLGGNPELDPHAWAFGFGRRRCPGIEMADASVFIAVAMILAVFNVGPIINSQTGLSEIPMHAYGTGTVCYPEPFKCDIKVRSASAEALIRTICDEDQLPSSHIEDISLYVG</sequence>
<keyword evidence="4 9" id="KW-0349">Heme</keyword>
<evidence type="ECO:0008006" key="13">
    <source>
        <dbReference type="Google" id="ProtNLM"/>
    </source>
</evidence>
<name>A0A0D2NS55_HYPSF</name>
<dbReference type="SUPFAM" id="SSF48264">
    <property type="entry name" value="Cytochrome P450"/>
    <property type="match status" value="1"/>
</dbReference>
<dbReference type="InterPro" id="IPR036396">
    <property type="entry name" value="Cyt_P450_sf"/>
</dbReference>
<comment type="similarity">
    <text evidence="3 10">Belongs to the cytochrome P450 family.</text>
</comment>
<dbReference type="EMBL" id="KN817577">
    <property type="protein sequence ID" value="KJA19506.1"/>
    <property type="molecule type" value="Genomic_DNA"/>
</dbReference>
<evidence type="ECO:0000256" key="10">
    <source>
        <dbReference type="RuleBase" id="RU000461"/>
    </source>
</evidence>
<dbReference type="OMA" id="WMMVELL"/>
<dbReference type="PANTHER" id="PTHR46300:SF7">
    <property type="entry name" value="P450, PUTATIVE (EUROFUNG)-RELATED"/>
    <property type="match status" value="1"/>
</dbReference>
<dbReference type="Gene3D" id="1.10.630.10">
    <property type="entry name" value="Cytochrome P450"/>
    <property type="match status" value="1"/>
</dbReference>
<dbReference type="STRING" id="945553.A0A0D2NS55"/>
<evidence type="ECO:0000256" key="4">
    <source>
        <dbReference type="ARBA" id="ARBA00022617"/>
    </source>
</evidence>
<keyword evidence="12" id="KW-1185">Reference proteome</keyword>
<keyword evidence="7 9" id="KW-0408">Iron</keyword>
<evidence type="ECO:0000256" key="3">
    <source>
        <dbReference type="ARBA" id="ARBA00010617"/>
    </source>
</evidence>
<evidence type="ECO:0000256" key="1">
    <source>
        <dbReference type="ARBA" id="ARBA00001971"/>
    </source>
</evidence>
<evidence type="ECO:0000256" key="6">
    <source>
        <dbReference type="ARBA" id="ARBA00023002"/>
    </source>
</evidence>
<evidence type="ECO:0000256" key="8">
    <source>
        <dbReference type="ARBA" id="ARBA00023033"/>
    </source>
</evidence>
<comment type="cofactor">
    <cofactor evidence="1 9">
        <name>heme</name>
        <dbReference type="ChEBI" id="CHEBI:30413"/>
    </cofactor>
</comment>
<evidence type="ECO:0000256" key="9">
    <source>
        <dbReference type="PIRSR" id="PIRSR602401-1"/>
    </source>
</evidence>
<evidence type="ECO:0000313" key="12">
    <source>
        <dbReference type="Proteomes" id="UP000054270"/>
    </source>
</evidence>
<keyword evidence="5 9" id="KW-0479">Metal-binding</keyword>
<dbReference type="InterPro" id="IPR001128">
    <property type="entry name" value="Cyt_P450"/>
</dbReference>
<keyword evidence="6 10" id="KW-0560">Oxidoreductase</keyword>
<reference evidence="12" key="1">
    <citation type="submission" date="2014-04" db="EMBL/GenBank/DDBJ databases">
        <title>Evolutionary Origins and Diversification of the Mycorrhizal Mutualists.</title>
        <authorList>
            <consortium name="DOE Joint Genome Institute"/>
            <consortium name="Mycorrhizal Genomics Consortium"/>
            <person name="Kohler A."/>
            <person name="Kuo A."/>
            <person name="Nagy L.G."/>
            <person name="Floudas D."/>
            <person name="Copeland A."/>
            <person name="Barry K.W."/>
            <person name="Cichocki N."/>
            <person name="Veneault-Fourrey C."/>
            <person name="LaButti K."/>
            <person name="Lindquist E.A."/>
            <person name="Lipzen A."/>
            <person name="Lundell T."/>
            <person name="Morin E."/>
            <person name="Murat C."/>
            <person name="Riley R."/>
            <person name="Ohm R."/>
            <person name="Sun H."/>
            <person name="Tunlid A."/>
            <person name="Henrissat B."/>
            <person name="Grigoriev I.V."/>
            <person name="Hibbett D.S."/>
            <person name="Martin F."/>
        </authorList>
    </citation>
    <scope>NUCLEOTIDE SEQUENCE [LARGE SCALE GENOMIC DNA]</scope>
    <source>
        <strain evidence="12">FD-334 SS-4</strain>
    </source>
</reference>
<evidence type="ECO:0000256" key="7">
    <source>
        <dbReference type="ARBA" id="ARBA00023004"/>
    </source>
</evidence>
<evidence type="ECO:0000256" key="5">
    <source>
        <dbReference type="ARBA" id="ARBA00022723"/>
    </source>
</evidence>
<dbReference type="InterPro" id="IPR002401">
    <property type="entry name" value="Cyt_P450_E_grp-I"/>
</dbReference>
<evidence type="ECO:0000256" key="2">
    <source>
        <dbReference type="ARBA" id="ARBA00005179"/>
    </source>
</evidence>
<dbReference type="InterPro" id="IPR017972">
    <property type="entry name" value="Cyt_P450_CS"/>
</dbReference>
<gene>
    <name evidence="11" type="ORF">HYPSUDRAFT_217612</name>
</gene>
<comment type="pathway">
    <text evidence="2">Secondary metabolite biosynthesis.</text>
</comment>
<dbReference type="PROSITE" id="PS00086">
    <property type="entry name" value="CYTOCHROME_P450"/>
    <property type="match status" value="1"/>
</dbReference>
<dbReference type="GO" id="GO:0016705">
    <property type="term" value="F:oxidoreductase activity, acting on paired donors, with incorporation or reduction of molecular oxygen"/>
    <property type="evidence" value="ECO:0007669"/>
    <property type="project" value="InterPro"/>
</dbReference>
<organism evidence="11 12">
    <name type="scientific">Hypholoma sublateritium (strain FD-334 SS-4)</name>
    <dbReference type="NCBI Taxonomy" id="945553"/>
    <lineage>
        <taxon>Eukaryota</taxon>
        <taxon>Fungi</taxon>
        <taxon>Dikarya</taxon>
        <taxon>Basidiomycota</taxon>
        <taxon>Agaricomycotina</taxon>
        <taxon>Agaricomycetes</taxon>
        <taxon>Agaricomycetidae</taxon>
        <taxon>Agaricales</taxon>
        <taxon>Agaricineae</taxon>
        <taxon>Strophariaceae</taxon>
        <taxon>Hypholoma</taxon>
    </lineage>
</organism>
<dbReference type="CDD" id="cd11065">
    <property type="entry name" value="CYP64-like"/>
    <property type="match status" value="1"/>
</dbReference>